<name>A0AAE1Q2S7_9EUCA</name>
<keyword evidence="2" id="KW-1185">Reference proteome</keyword>
<reference evidence="1" key="1">
    <citation type="submission" date="2023-11" db="EMBL/GenBank/DDBJ databases">
        <title>Genome assemblies of two species of porcelain crab, Petrolisthes cinctipes and Petrolisthes manimaculis (Anomura: Porcellanidae).</title>
        <authorList>
            <person name="Angst P."/>
        </authorList>
    </citation>
    <scope>NUCLEOTIDE SEQUENCE</scope>
    <source>
        <strain evidence="1">PB745_02</strain>
        <tissue evidence="1">Gill</tissue>
    </source>
</reference>
<gene>
    <name evidence="1" type="ORF">Pmani_010595</name>
</gene>
<dbReference type="EMBL" id="JAWZYT010000839">
    <property type="protein sequence ID" value="KAK4318400.1"/>
    <property type="molecule type" value="Genomic_DNA"/>
</dbReference>
<dbReference type="Proteomes" id="UP001292094">
    <property type="component" value="Unassembled WGS sequence"/>
</dbReference>
<proteinExistence type="predicted"/>
<comment type="caution">
    <text evidence="1">The sequence shown here is derived from an EMBL/GenBank/DDBJ whole genome shotgun (WGS) entry which is preliminary data.</text>
</comment>
<protein>
    <submittedName>
        <fullName evidence="1">Uncharacterized protein</fullName>
    </submittedName>
</protein>
<dbReference type="AlphaFoldDB" id="A0AAE1Q2S7"/>
<sequence length="73" mass="8058">MGEVVTCPGAEAGNVLKYIVWRGREEEAEAGREINGPSPARSLTDKEINTSISLLNNPTYYINTITLQTRNHP</sequence>
<organism evidence="1 2">
    <name type="scientific">Petrolisthes manimaculis</name>
    <dbReference type="NCBI Taxonomy" id="1843537"/>
    <lineage>
        <taxon>Eukaryota</taxon>
        <taxon>Metazoa</taxon>
        <taxon>Ecdysozoa</taxon>
        <taxon>Arthropoda</taxon>
        <taxon>Crustacea</taxon>
        <taxon>Multicrustacea</taxon>
        <taxon>Malacostraca</taxon>
        <taxon>Eumalacostraca</taxon>
        <taxon>Eucarida</taxon>
        <taxon>Decapoda</taxon>
        <taxon>Pleocyemata</taxon>
        <taxon>Anomura</taxon>
        <taxon>Galatheoidea</taxon>
        <taxon>Porcellanidae</taxon>
        <taxon>Petrolisthes</taxon>
    </lineage>
</organism>
<accession>A0AAE1Q2S7</accession>
<evidence type="ECO:0000313" key="2">
    <source>
        <dbReference type="Proteomes" id="UP001292094"/>
    </source>
</evidence>
<evidence type="ECO:0000313" key="1">
    <source>
        <dbReference type="EMBL" id="KAK4318400.1"/>
    </source>
</evidence>